<dbReference type="PROSITE" id="PS50862">
    <property type="entry name" value="AA_TRNA_LIGASE_II"/>
    <property type="match status" value="1"/>
</dbReference>
<reference evidence="9 10" key="1">
    <citation type="journal article" date="2016" name="Nat. Commun.">
        <title>Thousands of microbial genomes shed light on interconnected biogeochemical processes in an aquifer system.</title>
        <authorList>
            <person name="Anantharaman K."/>
            <person name="Brown C.T."/>
            <person name="Hug L.A."/>
            <person name="Sharon I."/>
            <person name="Castelle C.J."/>
            <person name="Probst A.J."/>
            <person name="Thomas B.C."/>
            <person name="Singh A."/>
            <person name="Wilkins M.J."/>
            <person name="Karaoz U."/>
            <person name="Brodie E.L."/>
            <person name="Williams K.H."/>
            <person name="Hubbard S.S."/>
            <person name="Banfield J.F."/>
        </authorList>
    </citation>
    <scope>NUCLEOTIDE SEQUENCE [LARGE SCALE GENOMIC DNA]</scope>
</reference>
<sequence length="324" mass="37524">MTNKGITPREKDYSQWYLDIIERAQLAENSSVRGCMVIKPYGFAIWEKIQSELNRRIKSMGVSNAYFPLFIPKSFFSKEAEHIKGFAKECAVVTHYRLRETEDGKGVEVDPEAKLEEELIVRPTSETIMYDTFSRWITSWRDLPLKINQWANIVRWEKRTRPFLRTTEFLWQEGHTVHMSHEESERQVLDALEMYRSFAREVLALETYTGKKSESEKFAGAVDTYGVEALMQDGKALQFGTSHDLGQNFSKSFEIKYTDKDGEVKYPWQSSWGVSTRMMGAVIMSHSDDLGLVLPPIIAPIKVVVIPIYKDENMDEVMKFSQKI</sequence>
<keyword evidence="3" id="KW-0067">ATP-binding</keyword>
<evidence type="ECO:0000256" key="6">
    <source>
        <dbReference type="ARBA" id="ARBA00029731"/>
    </source>
</evidence>
<dbReference type="GO" id="GO:0017101">
    <property type="term" value="C:aminoacyl-tRNA synthetase multienzyme complex"/>
    <property type="evidence" value="ECO:0007669"/>
    <property type="project" value="TreeGrafter"/>
</dbReference>
<dbReference type="GO" id="GO:0005737">
    <property type="term" value="C:cytoplasm"/>
    <property type="evidence" value="ECO:0007669"/>
    <property type="project" value="InterPro"/>
</dbReference>
<gene>
    <name evidence="9" type="ORF">A2400_01115</name>
</gene>
<organism evidence="9 10">
    <name type="scientific">candidate division WS6 bacterium RIFOXYB1_FULL_33_14</name>
    <dbReference type="NCBI Taxonomy" id="1817896"/>
    <lineage>
        <taxon>Bacteria</taxon>
        <taxon>Candidatus Dojkabacteria</taxon>
    </lineage>
</organism>
<feature type="domain" description="Aminoacyl-transfer RNA synthetases class-II family profile" evidence="8">
    <location>
        <begin position="12"/>
        <end position="295"/>
    </location>
</feature>
<keyword evidence="1 9" id="KW-0436">Ligase</keyword>
<evidence type="ECO:0000313" key="9">
    <source>
        <dbReference type="EMBL" id="OGC44308.1"/>
    </source>
</evidence>
<evidence type="ECO:0000256" key="1">
    <source>
        <dbReference type="ARBA" id="ARBA00022598"/>
    </source>
</evidence>
<dbReference type="GO" id="GO:0005524">
    <property type="term" value="F:ATP binding"/>
    <property type="evidence" value="ECO:0007669"/>
    <property type="project" value="UniProtKB-KW"/>
</dbReference>
<dbReference type="InterPro" id="IPR033721">
    <property type="entry name" value="ProRS_core_arch_euk"/>
</dbReference>
<dbReference type="GO" id="GO:0006433">
    <property type="term" value="P:prolyl-tRNA aminoacylation"/>
    <property type="evidence" value="ECO:0007669"/>
    <property type="project" value="InterPro"/>
</dbReference>
<evidence type="ECO:0000256" key="2">
    <source>
        <dbReference type="ARBA" id="ARBA00022741"/>
    </source>
</evidence>
<comment type="catalytic activity">
    <reaction evidence="7">
        <text>tRNA(Pro) + L-proline + ATP = L-prolyl-tRNA(Pro) + AMP + diphosphate</text>
        <dbReference type="Rhea" id="RHEA:14305"/>
        <dbReference type="Rhea" id="RHEA-COMP:9700"/>
        <dbReference type="Rhea" id="RHEA-COMP:9702"/>
        <dbReference type="ChEBI" id="CHEBI:30616"/>
        <dbReference type="ChEBI" id="CHEBI:33019"/>
        <dbReference type="ChEBI" id="CHEBI:60039"/>
        <dbReference type="ChEBI" id="CHEBI:78442"/>
        <dbReference type="ChEBI" id="CHEBI:78532"/>
        <dbReference type="ChEBI" id="CHEBI:456215"/>
        <dbReference type="EC" id="6.1.1.15"/>
    </reaction>
</comment>
<protein>
    <recommendedName>
        <fullName evidence="6">Prolyl-tRNA synthetase</fullName>
    </recommendedName>
</protein>
<dbReference type="InterPro" id="IPR004499">
    <property type="entry name" value="Pro-tRNA-ligase_IIa_arc-type"/>
</dbReference>
<evidence type="ECO:0000256" key="5">
    <source>
        <dbReference type="ARBA" id="ARBA00023146"/>
    </source>
</evidence>
<dbReference type="SUPFAM" id="SSF55681">
    <property type="entry name" value="Class II aaRS and biotin synthetases"/>
    <property type="match status" value="1"/>
</dbReference>
<evidence type="ECO:0000259" key="8">
    <source>
        <dbReference type="PROSITE" id="PS50862"/>
    </source>
</evidence>
<dbReference type="PANTHER" id="PTHR43382">
    <property type="entry name" value="PROLYL-TRNA SYNTHETASE"/>
    <property type="match status" value="1"/>
</dbReference>
<feature type="non-terminal residue" evidence="9">
    <location>
        <position position="324"/>
    </location>
</feature>
<dbReference type="CDD" id="cd00778">
    <property type="entry name" value="ProRS_core_arch_euk"/>
    <property type="match status" value="1"/>
</dbReference>
<evidence type="ECO:0000256" key="4">
    <source>
        <dbReference type="ARBA" id="ARBA00022917"/>
    </source>
</evidence>
<keyword evidence="2" id="KW-0547">Nucleotide-binding</keyword>
<dbReference type="Pfam" id="PF00587">
    <property type="entry name" value="tRNA-synt_2b"/>
    <property type="match status" value="1"/>
</dbReference>
<evidence type="ECO:0000313" key="10">
    <source>
        <dbReference type="Proteomes" id="UP000177434"/>
    </source>
</evidence>
<name>A0A1F4UH64_9BACT</name>
<evidence type="ECO:0000256" key="7">
    <source>
        <dbReference type="ARBA" id="ARBA00047671"/>
    </source>
</evidence>
<dbReference type="PANTHER" id="PTHR43382:SF2">
    <property type="entry name" value="BIFUNCTIONAL GLUTAMATE_PROLINE--TRNA LIGASE"/>
    <property type="match status" value="1"/>
</dbReference>
<dbReference type="AlphaFoldDB" id="A0A1F4UH64"/>
<dbReference type="GO" id="GO:0004827">
    <property type="term" value="F:proline-tRNA ligase activity"/>
    <property type="evidence" value="ECO:0007669"/>
    <property type="project" value="UniProtKB-EC"/>
</dbReference>
<accession>A0A1F4UH64</accession>
<dbReference type="FunFam" id="3.30.930.10:FF:000037">
    <property type="entry name" value="Proline--tRNA ligase"/>
    <property type="match status" value="1"/>
</dbReference>
<keyword evidence="5" id="KW-0030">Aminoacyl-tRNA synthetase</keyword>
<comment type="caution">
    <text evidence="9">The sequence shown here is derived from an EMBL/GenBank/DDBJ whole genome shotgun (WGS) entry which is preliminary data.</text>
</comment>
<dbReference type="InterPro" id="IPR045864">
    <property type="entry name" value="aa-tRNA-synth_II/BPL/LPL"/>
</dbReference>
<dbReference type="Gene3D" id="3.30.930.10">
    <property type="entry name" value="Bira Bifunctional Protein, Domain 2"/>
    <property type="match status" value="1"/>
</dbReference>
<dbReference type="EMBL" id="MEUN01000067">
    <property type="protein sequence ID" value="OGC44308.1"/>
    <property type="molecule type" value="Genomic_DNA"/>
</dbReference>
<dbReference type="Proteomes" id="UP000177434">
    <property type="component" value="Unassembled WGS sequence"/>
</dbReference>
<dbReference type="InterPro" id="IPR002314">
    <property type="entry name" value="aa-tRNA-synt_IIb"/>
</dbReference>
<dbReference type="InterPro" id="IPR006195">
    <property type="entry name" value="aa-tRNA-synth_II"/>
</dbReference>
<keyword evidence="4" id="KW-0648">Protein biosynthesis</keyword>
<dbReference type="SUPFAM" id="SSF52954">
    <property type="entry name" value="Class II aaRS ABD-related"/>
    <property type="match status" value="1"/>
</dbReference>
<evidence type="ECO:0000256" key="3">
    <source>
        <dbReference type="ARBA" id="ARBA00022840"/>
    </source>
</evidence>
<proteinExistence type="predicted"/>